<dbReference type="FunFam" id="3.40.920.10:FF:000001">
    <property type="entry name" value="Pyruvate:ferredoxin (Flavodoxin) oxidoreductase"/>
    <property type="match status" value="1"/>
</dbReference>
<dbReference type="GO" id="GO:0051539">
    <property type="term" value="F:4 iron, 4 sulfur cluster binding"/>
    <property type="evidence" value="ECO:0007669"/>
    <property type="project" value="UniProtKB-KW"/>
</dbReference>
<name>A0A212JBJ6_9PROT</name>
<feature type="binding site" evidence="11">
    <location>
        <begin position="975"/>
        <end position="978"/>
    </location>
    <ligand>
        <name>thiamine diphosphate</name>
        <dbReference type="ChEBI" id="CHEBI:58937"/>
    </ligand>
</feature>
<proteinExistence type="inferred from homology"/>
<comment type="similarity">
    <text evidence="1 10">Belongs to the pyruvate:ferredoxin/flavodoxin oxidoreductase family.</text>
</comment>
<reference evidence="15" key="1">
    <citation type="submission" date="2016-04" db="EMBL/GenBank/DDBJ databases">
        <authorList>
            <person name="Evans L.H."/>
            <person name="Alamgir A."/>
            <person name="Owens N."/>
            <person name="Weber N.D."/>
            <person name="Virtaneva K."/>
            <person name="Barbian K."/>
            <person name="Babar A."/>
            <person name="Rosenke K."/>
        </authorList>
    </citation>
    <scope>NUCLEOTIDE SEQUENCE</scope>
    <source>
        <strain evidence="15">86</strain>
    </source>
</reference>
<feature type="binding site" evidence="11">
    <location>
        <position position="830"/>
    </location>
    <ligand>
        <name>thiamine diphosphate</name>
        <dbReference type="ChEBI" id="CHEBI:58937"/>
    </ligand>
</feature>
<dbReference type="GO" id="GO:0005506">
    <property type="term" value="F:iron ion binding"/>
    <property type="evidence" value="ECO:0007669"/>
    <property type="project" value="InterPro"/>
</dbReference>
<evidence type="ECO:0000256" key="2">
    <source>
        <dbReference type="ARBA" id="ARBA00022448"/>
    </source>
</evidence>
<dbReference type="Pfam" id="PF01855">
    <property type="entry name" value="POR_N"/>
    <property type="match status" value="1"/>
</dbReference>
<evidence type="ECO:0000259" key="14">
    <source>
        <dbReference type="PROSITE" id="PS51379"/>
    </source>
</evidence>
<dbReference type="PIRSF" id="PIRSF000159">
    <property type="entry name" value="NifJ"/>
    <property type="match status" value="1"/>
</dbReference>
<evidence type="ECO:0000256" key="9">
    <source>
        <dbReference type="ARBA" id="ARBA00048963"/>
    </source>
</evidence>
<dbReference type="CDD" id="cd03377">
    <property type="entry name" value="TPP_PFOR_PNO"/>
    <property type="match status" value="1"/>
</dbReference>
<feature type="binding site" evidence="13">
    <location>
        <position position="828"/>
    </location>
    <ligand>
        <name>[4Fe-4S] cluster</name>
        <dbReference type="ChEBI" id="CHEBI:49883"/>
        <label>3</label>
    </ligand>
</feature>
<dbReference type="InterPro" id="IPR017900">
    <property type="entry name" value="4Fe4S_Fe_S_CS"/>
</dbReference>
<dbReference type="SUPFAM" id="SSF53323">
    <property type="entry name" value="Pyruvate-ferredoxin oxidoreductase, PFOR, domain III"/>
    <property type="match status" value="1"/>
</dbReference>
<dbReference type="Pfam" id="PF10371">
    <property type="entry name" value="EKR"/>
    <property type="match status" value="1"/>
</dbReference>
<feature type="domain" description="4Fe-4S ferredoxin-type" evidence="14">
    <location>
        <begin position="741"/>
        <end position="770"/>
    </location>
</feature>
<dbReference type="Pfam" id="PF02775">
    <property type="entry name" value="TPP_enzyme_C"/>
    <property type="match status" value="1"/>
</dbReference>
<evidence type="ECO:0000256" key="12">
    <source>
        <dbReference type="PIRSR" id="PIRSR000159-2"/>
    </source>
</evidence>
<dbReference type="PROSITE" id="PS00198">
    <property type="entry name" value="4FE4S_FER_1"/>
    <property type="match status" value="1"/>
</dbReference>
<feature type="binding site" evidence="11">
    <location>
        <position position="65"/>
    </location>
    <ligand>
        <name>thiamine diphosphate</name>
        <dbReference type="ChEBI" id="CHEBI:58937"/>
    </ligand>
</feature>
<comment type="function">
    <text evidence="10">Oxidoreductase required for the transfer of electrons from pyruvate to flavodoxin.</text>
</comment>
<dbReference type="InterPro" id="IPR011895">
    <property type="entry name" value="Pyrv_flavodox_OxRed"/>
</dbReference>
<feature type="binding site" evidence="13">
    <location>
        <position position="1084"/>
    </location>
    <ligand>
        <name>[4Fe-4S] cluster</name>
        <dbReference type="ChEBI" id="CHEBI:49883"/>
        <label>3</label>
    </ligand>
</feature>
<evidence type="ECO:0000256" key="7">
    <source>
        <dbReference type="ARBA" id="ARBA00023004"/>
    </source>
</evidence>
<dbReference type="InterPro" id="IPR009014">
    <property type="entry name" value="Transketo_C/PFOR_II"/>
</dbReference>
<evidence type="ECO:0000256" key="8">
    <source>
        <dbReference type="ARBA" id="ARBA00023014"/>
    </source>
</evidence>
<feature type="binding site" evidence="13">
    <location>
        <position position="760"/>
    </location>
    <ligand>
        <name>[4Fe-4S] cluster</name>
        <dbReference type="ChEBI" id="CHEBI:49883"/>
        <label>1</label>
    </ligand>
</feature>
<dbReference type="InterPro" id="IPR029061">
    <property type="entry name" value="THDP-binding"/>
</dbReference>
<dbReference type="Gene3D" id="3.40.50.970">
    <property type="match status" value="2"/>
</dbReference>
<feature type="site" description="Important for catalytic activity" evidence="12">
    <location>
        <position position="115"/>
    </location>
</feature>
<gene>
    <name evidence="15" type="primary">ydbK</name>
    <name evidence="15" type="ORF">KL86APRO_10804</name>
</gene>
<feature type="domain" description="4Fe-4S ferredoxin-type" evidence="14">
    <location>
        <begin position="685"/>
        <end position="714"/>
    </location>
</feature>
<feature type="binding site" evidence="13">
    <location>
        <position position="704"/>
    </location>
    <ligand>
        <name>[4Fe-4S] cluster</name>
        <dbReference type="ChEBI" id="CHEBI:49883"/>
        <label>2</label>
    </ligand>
</feature>
<comment type="cofactor">
    <cofactor evidence="13">
        <name>[4Fe-4S] cluster</name>
        <dbReference type="ChEBI" id="CHEBI:49883"/>
    </cofactor>
    <text evidence="13">Binds 3 [4Fe-4S] clusters per subunit.</text>
</comment>
<dbReference type="Gene3D" id="3.40.50.920">
    <property type="match status" value="1"/>
</dbReference>
<keyword evidence="2 10" id="KW-0813">Transport</keyword>
<evidence type="ECO:0000256" key="11">
    <source>
        <dbReference type="PIRSR" id="PIRSR000159-1"/>
    </source>
</evidence>
<keyword evidence="4 13" id="KW-0479">Metal-binding</keyword>
<evidence type="ECO:0000256" key="1">
    <source>
        <dbReference type="ARBA" id="ARBA00009032"/>
    </source>
</evidence>
<dbReference type="InterPro" id="IPR017896">
    <property type="entry name" value="4Fe4S_Fe-S-bd"/>
</dbReference>
<dbReference type="SUPFAM" id="SSF54862">
    <property type="entry name" value="4Fe-4S ferredoxins"/>
    <property type="match status" value="1"/>
</dbReference>
<organism evidence="15">
    <name type="scientific">uncultured Alphaproteobacteria bacterium</name>
    <dbReference type="NCBI Taxonomy" id="91750"/>
    <lineage>
        <taxon>Bacteria</taxon>
        <taxon>Pseudomonadati</taxon>
        <taxon>Pseudomonadota</taxon>
        <taxon>Alphaproteobacteria</taxon>
        <taxon>environmental samples</taxon>
    </lineage>
</organism>
<dbReference type="Pfam" id="PF17147">
    <property type="entry name" value="PFOR_II"/>
    <property type="match status" value="1"/>
</dbReference>
<dbReference type="InterPro" id="IPR019752">
    <property type="entry name" value="Pyrv/ketoisovalerate_OxRed_cat"/>
</dbReference>
<feature type="site" description="Important for catalytic activity" evidence="12">
    <location>
        <position position="65"/>
    </location>
</feature>
<dbReference type="InterPro" id="IPR019456">
    <property type="entry name" value="Pyrv-flavodox_OxRtase_EKR"/>
</dbReference>
<keyword evidence="5 10" id="KW-0249">Electron transport</keyword>
<dbReference type="Gene3D" id="4.10.780.10">
    <property type="entry name" value="Pyruvate-flavodoxin oxidoreductase, EKR domain"/>
    <property type="match status" value="1"/>
</dbReference>
<dbReference type="Gene3D" id="3.40.920.10">
    <property type="entry name" value="Pyruvate-ferredoxin oxidoreductase, PFOR, domain III"/>
    <property type="match status" value="1"/>
</dbReference>
<dbReference type="GO" id="GO:0044281">
    <property type="term" value="P:small molecule metabolic process"/>
    <property type="evidence" value="ECO:0007669"/>
    <property type="project" value="UniProtKB-ARBA"/>
</dbReference>
<feature type="binding site" evidence="13">
    <location>
        <position position="697"/>
    </location>
    <ligand>
        <name>[4Fe-4S] cluster</name>
        <dbReference type="ChEBI" id="CHEBI:49883"/>
        <label>1</label>
    </ligand>
</feature>
<sequence length="1180" mass="127638">MSRGKWVAVDGNEACASVAYRASEIAVIYPITPSSTMGELADQWSFEKKPNIWGDIPEVTEMQSEGGAAGAVHGALQAGALGTTFTASQGLLLMIPNMYKIAGELIPFVMHVSARTLATHALSIFGDQGDVMACRQTGFAMLASNSVQEAQDMAAIAHAATLRSRVPFLHFFDGFRTSHEVSKIEYLPDDQLRLMIDDDLIAANRRRALSPDHPVVRGTAQNPDTFFQAQEARNPYYAALPGIVQAEMDRFAKIVGRAYSLCEYVGAPDAERVVVIMGSGAETVEQTVKKMVAEGEKVGVVKVRLFRPFPASLLASALPKTVKAIAVMDRCKEPGAPGEPLYLDVVSALQQAQQERRLGMPMPLVTGGRYGLSSKEFTPSMAKAAFDELKKDQPKRPFTVGIVDDVTGLSLPDAPYSLGTPGTKRAVFFGLGSDGTVGANKNSIKIIAENTDLFAQGYFVYDSKKSGGLTTSHLRFSPTPIRAPYLINGADFVACHHFVFFDRVDVLGLAAKGATLLLNAPYAPDELWDKLPGPVQQEILDKEIKLYTIDARKVAQESGMGRRINTVMQTCFFALSGVLPREEAIAEIKKSIKKTYGRKSMAIVEKNYAAVDATLANLFPVEVPKVVNGRDLPAIVPDDAPDFVKRVTAMMLAGKGDLLPVSAFPVDGTWPVGTSKFEKRNIADEIPVWDPEACRQCNKCTMVCPHAAIRAKLVTPEELNSVGGDLQSLPYRGVEMKGGMYVLQVAPEDCTGCGVCVQACRPGKIKDEPDHKALSMAEKLPILEREKTKFDAFMKLPDFDRSKIANINVKTAQLITPLFEYSGACLACGETPYIKTLTQLFGDRLMIANATGCSSIFSGNLPTTPYTTDADGRGPAWANSLFEDNAEFGLGFRLAVDHQKRMARALVAALAARLPEKLVEELLTADQSTEAGIRAQRARIAELKSQLAGSDDPAARRLVEIADTLAERVIWIVGGDGWAYDIGYGGLDHVLASGRNVNILVLDTEVYSNTGGQASKSTPTGAAAKFAVGGKARPKKDLGLMAMSYGDVYTASVSFGAKDTQTVQALQEAASYDGVSLVIGYAHCIAHGYDMSCGLQRQTLAVESGYWPLYRYDPRLLGTEEPPLSLDSKLPTMDIGGFMEAETRFRITEHADPAAYKELVAQAVTQAQRRADILKRIAGL</sequence>
<feature type="site" description="Important for catalytic activity" evidence="12">
    <location>
        <position position="1009"/>
    </location>
</feature>
<feature type="binding site" evidence="13">
    <location>
        <position position="753"/>
    </location>
    <ligand>
        <name>[4Fe-4S] cluster</name>
        <dbReference type="ChEBI" id="CHEBI:49883"/>
        <label>2</label>
    </ligand>
</feature>
<evidence type="ECO:0000313" key="15">
    <source>
        <dbReference type="EMBL" id="SBV96789.1"/>
    </source>
</evidence>
<comment type="catalytic activity">
    <reaction evidence="9 10">
        <text>oxidized [flavodoxin] + pyruvate + CoA + 2 H(+) = reduced [flavodoxin] + acetyl-CoA + CO2</text>
        <dbReference type="Rhea" id="RHEA:44140"/>
        <dbReference type="Rhea" id="RHEA-COMP:10622"/>
        <dbReference type="Rhea" id="RHEA-COMP:10623"/>
        <dbReference type="ChEBI" id="CHEBI:15361"/>
        <dbReference type="ChEBI" id="CHEBI:15378"/>
        <dbReference type="ChEBI" id="CHEBI:16526"/>
        <dbReference type="ChEBI" id="CHEBI:57287"/>
        <dbReference type="ChEBI" id="CHEBI:57288"/>
        <dbReference type="ChEBI" id="CHEBI:57618"/>
        <dbReference type="ChEBI" id="CHEBI:58210"/>
    </reaction>
</comment>
<evidence type="ECO:0000256" key="6">
    <source>
        <dbReference type="ARBA" id="ARBA00023002"/>
    </source>
</evidence>
<dbReference type="SUPFAM" id="SSF52518">
    <property type="entry name" value="Thiamin diphosphate-binding fold (THDP-binding)"/>
    <property type="match status" value="2"/>
</dbReference>
<evidence type="ECO:0000256" key="13">
    <source>
        <dbReference type="PIRSR" id="PIRSR000159-50"/>
    </source>
</evidence>
<dbReference type="AlphaFoldDB" id="A0A212JBJ6"/>
<accession>A0A212JBJ6</accession>
<keyword evidence="3 13" id="KW-0004">4Fe-4S</keyword>
<feature type="binding site" evidence="13">
    <location>
        <position position="750"/>
    </location>
    <ligand>
        <name>[4Fe-4S] cluster</name>
        <dbReference type="ChEBI" id="CHEBI:49883"/>
        <label>2</label>
    </ligand>
</feature>
<dbReference type="PANTHER" id="PTHR32154">
    <property type="entry name" value="PYRUVATE-FLAVODOXIN OXIDOREDUCTASE-RELATED"/>
    <property type="match status" value="1"/>
</dbReference>
<dbReference type="FunFam" id="3.30.70.20:FF:000022">
    <property type="entry name" value="Pyruvate:ferredoxin (Flavodoxin) oxidoreductase"/>
    <property type="match status" value="1"/>
</dbReference>
<dbReference type="Pfam" id="PF12838">
    <property type="entry name" value="Fer4_7"/>
    <property type="match status" value="1"/>
</dbReference>
<dbReference type="PROSITE" id="PS51379">
    <property type="entry name" value="4FE4S_FER_2"/>
    <property type="match status" value="2"/>
</dbReference>
<dbReference type="InterPro" id="IPR011766">
    <property type="entry name" value="TPP_enzyme_TPP-bd"/>
</dbReference>
<feature type="binding site" evidence="13">
    <location>
        <position position="825"/>
    </location>
    <ligand>
        <name>[4Fe-4S] cluster</name>
        <dbReference type="ChEBI" id="CHEBI:49883"/>
        <label>3</label>
    </ligand>
</feature>
<dbReference type="Pfam" id="PF01558">
    <property type="entry name" value="POR"/>
    <property type="match status" value="1"/>
</dbReference>
<dbReference type="NCBIfam" id="TIGR02176">
    <property type="entry name" value="pyruv_ox_red"/>
    <property type="match status" value="1"/>
</dbReference>
<dbReference type="SUPFAM" id="SSF52922">
    <property type="entry name" value="TK C-terminal domain-like"/>
    <property type="match status" value="1"/>
</dbReference>
<dbReference type="GO" id="GO:0030976">
    <property type="term" value="F:thiamine pyrophosphate binding"/>
    <property type="evidence" value="ECO:0007669"/>
    <property type="project" value="InterPro"/>
</dbReference>
<evidence type="ECO:0000256" key="3">
    <source>
        <dbReference type="ARBA" id="ARBA00022485"/>
    </source>
</evidence>
<feature type="binding site" evidence="11">
    <location>
        <position position="115"/>
    </location>
    <ligand>
        <name>pyruvate</name>
        <dbReference type="ChEBI" id="CHEBI:15361"/>
    </ligand>
</feature>
<dbReference type="InterPro" id="IPR050722">
    <property type="entry name" value="Pyruvate:ferred/Flavod_OxRd"/>
</dbReference>
<dbReference type="EMBL" id="FLUO01000001">
    <property type="protein sequence ID" value="SBV96789.1"/>
    <property type="molecule type" value="Genomic_DNA"/>
</dbReference>
<feature type="binding site" evidence="13">
    <location>
        <position position="853"/>
    </location>
    <ligand>
        <name>[4Fe-4S] cluster</name>
        <dbReference type="ChEBI" id="CHEBI:49883"/>
        <label>3</label>
    </ligand>
</feature>
<feature type="binding site" evidence="13">
    <location>
        <position position="756"/>
    </location>
    <ligand>
        <name>[4Fe-4S] cluster</name>
        <dbReference type="ChEBI" id="CHEBI:49883"/>
        <label>2</label>
    </ligand>
</feature>
<dbReference type="InterPro" id="IPR002869">
    <property type="entry name" value="Pyrv_flavodox_OxRed_cen"/>
</dbReference>
<feature type="site" description="Important for catalytic activity" evidence="12">
    <location>
        <position position="32"/>
    </location>
</feature>
<dbReference type="SMART" id="SM00890">
    <property type="entry name" value="EKR"/>
    <property type="match status" value="1"/>
</dbReference>
<protein>
    <recommendedName>
        <fullName evidence="10">Pyruvate-flavodoxin oxidoreductase</fullName>
        <ecNumber evidence="10">1.2.7.-</ecNumber>
    </recommendedName>
</protein>
<keyword evidence="8 13" id="KW-0411">Iron-sulfur</keyword>
<dbReference type="InterPro" id="IPR002880">
    <property type="entry name" value="Pyrv_Fd/Flavodoxin_OxRdtase_N"/>
</dbReference>
<feature type="binding site" evidence="11">
    <location>
        <begin position="1004"/>
        <end position="1009"/>
    </location>
    <ligand>
        <name>thiamine diphosphate</name>
        <dbReference type="ChEBI" id="CHEBI:58937"/>
    </ligand>
</feature>
<dbReference type="GO" id="GO:0016903">
    <property type="term" value="F:oxidoreductase activity, acting on the aldehyde or oxo group of donors"/>
    <property type="evidence" value="ECO:0007669"/>
    <property type="project" value="InterPro"/>
</dbReference>
<keyword evidence="6 10" id="KW-0560">Oxidoreductase</keyword>
<dbReference type="CDD" id="cd07034">
    <property type="entry name" value="TPP_PYR_PFOR_IOR-alpha_like"/>
    <property type="match status" value="1"/>
</dbReference>
<dbReference type="GO" id="GO:0006979">
    <property type="term" value="P:response to oxidative stress"/>
    <property type="evidence" value="ECO:0007669"/>
    <property type="project" value="TreeGrafter"/>
</dbReference>
<feature type="binding site" evidence="13">
    <location>
        <position position="694"/>
    </location>
    <ligand>
        <name>[4Fe-4S] cluster</name>
        <dbReference type="ChEBI" id="CHEBI:49883"/>
        <label>1</label>
    </ligand>
</feature>
<dbReference type="FunFam" id="3.40.50.970:FF:000012">
    <property type="entry name" value="Pyruvate:ferredoxin (Flavodoxin) oxidoreductase"/>
    <property type="match status" value="1"/>
</dbReference>
<dbReference type="EC" id="1.2.7.-" evidence="10"/>
<dbReference type="FunFam" id="3.40.50.920:FF:000007">
    <property type="entry name" value="Pyruvate:ferredoxin (Flavodoxin) oxidoreductase"/>
    <property type="match status" value="1"/>
</dbReference>
<dbReference type="InterPro" id="IPR033412">
    <property type="entry name" value="PFOR_II"/>
</dbReference>
<dbReference type="GO" id="GO:0022900">
    <property type="term" value="P:electron transport chain"/>
    <property type="evidence" value="ECO:0007669"/>
    <property type="project" value="InterPro"/>
</dbReference>
<feature type="binding site" evidence="11">
    <location>
        <position position="32"/>
    </location>
    <ligand>
        <name>pyruvate</name>
        <dbReference type="ChEBI" id="CHEBI:15361"/>
    </ligand>
</feature>
<evidence type="ECO:0000256" key="10">
    <source>
        <dbReference type="PIRNR" id="PIRNR000159"/>
    </source>
</evidence>
<evidence type="ECO:0000256" key="5">
    <source>
        <dbReference type="ARBA" id="ARBA00022982"/>
    </source>
</evidence>
<feature type="binding site" evidence="13">
    <location>
        <position position="700"/>
    </location>
    <ligand>
        <name>[4Fe-4S] cluster</name>
        <dbReference type="ChEBI" id="CHEBI:49883"/>
        <label>1</label>
    </ligand>
</feature>
<dbReference type="PANTHER" id="PTHR32154:SF0">
    <property type="entry name" value="PYRUVATE-FLAVODOXIN OXIDOREDUCTASE-RELATED"/>
    <property type="match status" value="1"/>
</dbReference>
<feature type="binding site" evidence="11">
    <location>
        <position position="853"/>
    </location>
    <ligand>
        <name>thiamine diphosphate</name>
        <dbReference type="ChEBI" id="CHEBI:58937"/>
    </ligand>
</feature>
<keyword evidence="7 13" id="KW-0408">Iron</keyword>
<dbReference type="InterPro" id="IPR037112">
    <property type="entry name" value="Pyrv-flavodox_OxR_EKR_sf"/>
</dbReference>
<dbReference type="Gene3D" id="3.30.70.20">
    <property type="match status" value="1"/>
</dbReference>
<evidence type="ECO:0000256" key="4">
    <source>
        <dbReference type="ARBA" id="ARBA00022723"/>
    </source>
</evidence>